<dbReference type="PANTHER" id="PTHR32332">
    <property type="entry name" value="2-NITROPROPANE DIOXYGENASE"/>
    <property type="match status" value="1"/>
</dbReference>
<dbReference type="RefSeq" id="WP_212694263.1">
    <property type="nucleotide sequence ID" value="NZ_CP058649.1"/>
</dbReference>
<dbReference type="Gene3D" id="3.20.20.70">
    <property type="entry name" value="Aldolase class I"/>
    <property type="match status" value="1"/>
</dbReference>
<dbReference type="AlphaFoldDB" id="A0A8J8SHN4"/>
<dbReference type="InterPro" id="IPR013785">
    <property type="entry name" value="Aldolase_TIM"/>
</dbReference>
<evidence type="ECO:0000256" key="3">
    <source>
        <dbReference type="ARBA" id="ARBA00022630"/>
    </source>
</evidence>
<dbReference type="SUPFAM" id="SSF51412">
    <property type="entry name" value="Inosine monophosphate dehydrogenase (IMPDH)"/>
    <property type="match status" value="1"/>
</dbReference>
<dbReference type="KEGG" id="vpy:HZI73_15350"/>
<keyword evidence="6" id="KW-0503">Monooxygenase</keyword>
<name>A0A8J8SHN4_9FIRM</name>
<dbReference type="GO" id="GO:0018580">
    <property type="term" value="F:nitronate monooxygenase activity"/>
    <property type="evidence" value="ECO:0007669"/>
    <property type="project" value="InterPro"/>
</dbReference>
<keyword evidence="4" id="KW-0288">FMN</keyword>
<evidence type="ECO:0000313" key="7">
    <source>
        <dbReference type="Proteomes" id="UP000683246"/>
    </source>
</evidence>
<keyword evidence="7" id="KW-1185">Reference proteome</keyword>
<comment type="function">
    <text evidence="1">Nitronate monooxygenase that uses molecular oxygen to catalyze the oxidative denitrification of alkyl nitronates. Acts on propionate 3-nitronate (P3N), the presumed physiological substrate. Probably functions in the detoxification of P3N, a metabolic poison produced by plants and fungi as a defense mechanism.</text>
</comment>
<dbReference type="Proteomes" id="UP000683246">
    <property type="component" value="Chromosome"/>
</dbReference>
<protein>
    <recommendedName>
        <fullName evidence="2">Probable nitronate monooxygenase</fullName>
    </recommendedName>
</protein>
<dbReference type="EMBL" id="CP058649">
    <property type="protein sequence ID" value="QUI23578.1"/>
    <property type="molecule type" value="Genomic_DNA"/>
</dbReference>
<evidence type="ECO:0000256" key="5">
    <source>
        <dbReference type="ARBA" id="ARBA00023002"/>
    </source>
</evidence>
<dbReference type="PANTHER" id="PTHR32332:SF18">
    <property type="entry name" value="2-NITROPROPANE DIOXYGENASE"/>
    <property type="match status" value="1"/>
</dbReference>
<keyword evidence="5" id="KW-0560">Oxidoreductase</keyword>
<dbReference type="Pfam" id="PF03060">
    <property type="entry name" value="NMO"/>
    <property type="match status" value="1"/>
</dbReference>
<gene>
    <name evidence="6" type="ORF">HZI73_15350</name>
</gene>
<proteinExistence type="predicted"/>
<evidence type="ECO:0000256" key="2">
    <source>
        <dbReference type="ARBA" id="ARBA00013457"/>
    </source>
</evidence>
<sequence>MNIPRLKIGDLDIKVPIIQGGMGIGVSKSRLASAVANEGGVGVISGVQIGYMEPDFSTNTLEANMRALSKEIRKAREKSPKGILGVNLMVAMRNYKAFVKTAIKEKIDIIISGAGLPLELPKLVKNSKTKIVPIVSSKKAARIILKQWEKVNRLPDAIIVEGAKAGGHLGFKAKELMGNTYQDLQDIVKEVIETVAPYEEKYHKVIPVIAAGGILEGVDIGKMLDIGAGGVQMGSRFVATNECDANDAFKKAYIEATKDDICLLNSPVGLPGRAIHTPFIDKTNLGRIPAKKCTNCLIHCNPANTPYCISDALIHSVNGEDGLVFSGERAGEIKEIVTVKKLFDELIKDLKSYIL</sequence>
<reference evidence="6" key="1">
    <citation type="submission" date="2020-07" db="EMBL/GenBank/DDBJ databases">
        <title>Vallitalea pronyensis genome.</title>
        <authorList>
            <person name="Postec A."/>
        </authorList>
    </citation>
    <scope>NUCLEOTIDE SEQUENCE</scope>
    <source>
        <strain evidence="6">FatNI3</strain>
    </source>
</reference>
<accession>A0A8J8SHN4</accession>
<dbReference type="CDD" id="cd04730">
    <property type="entry name" value="NPD_like"/>
    <property type="match status" value="1"/>
</dbReference>
<organism evidence="6 7">
    <name type="scientific">Vallitalea pronyensis</name>
    <dbReference type="NCBI Taxonomy" id="1348613"/>
    <lineage>
        <taxon>Bacteria</taxon>
        <taxon>Bacillati</taxon>
        <taxon>Bacillota</taxon>
        <taxon>Clostridia</taxon>
        <taxon>Lachnospirales</taxon>
        <taxon>Vallitaleaceae</taxon>
        <taxon>Vallitalea</taxon>
    </lineage>
</organism>
<keyword evidence="3" id="KW-0285">Flavoprotein</keyword>
<evidence type="ECO:0000256" key="4">
    <source>
        <dbReference type="ARBA" id="ARBA00022643"/>
    </source>
</evidence>
<evidence type="ECO:0000313" key="6">
    <source>
        <dbReference type="EMBL" id="QUI23578.1"/>
    </source>
</evidence>
<evidence type="ECO:0000256" key="1">
    <source>
        <dbReference type="ARBA" id="ARBA00003535"/>
    </source>
</evidence>
<dbReference type="InterPro" id="IPR004136">
    <property type="entry name" value="NMO"/>
</dbReference>